<dbReference type="InterPro" id="IPR019885">
    <property type="entry name" value="Tscrpt_reg_HTH_AsnC-type_CS"/>
</dbReference>
<dbReference type="InterPro" id="IPR011991">
    <property type="entry name" value="ArsR-like_HTH"/>
</dbReference>
<accession>A0A4R1C0E5</accession>
<reference evidence="2 3" key="1">
    <citation type="submission" date="2019-03" db="EMBL/GenBank/DDBJ databases">
        <authorList>
            <person name="Kim M.K.M."/>
        </authorList>
    </citation>
    <scope>NUCLEOTIDE SEQUENCE [LARGE SCALE GENOMIC DNA]</scope>
    <source>
        <strain evidence="2 3">18JY15-6</strain>
    </source>
</reference>
<gene>
    <name evidence="2" type="ORF">EPD65_11435</name>
</gene>
<evidence type="ECO:0000313" key="3">
    <source>
        <dbReference type="Proteomes" id="UP000295453"/>
    </source>
</evidence>
<dbReference type="CDD" id="cd00090">
    <property type="entry name" value="HTH_ARSR"/>
    <property type="match status" value="1"/>
</dbReference>
<dbReference type="Gene3D" id="1.10.10.10">
    <property type="entry name" value="Winged helix-like DNA-binding domain superfamily/Winged helix DNA-binding domain"/>
    <property type="match status" value="1"/>
</dbReference>
<dbReference type="AlphaFoldDB" id="A0A4R1C0E5"/>
<dbReference type="SUPFAM" id="SSF53067">
    <property type="entry name" value="Actin-like ATPase domain"/>
    <property type="match status" value="1"/>
</dbReference>
<evidence type="ECO:0000313" key="2">
    <source>
        <dbReference type="EMBL" id="TCJ23186.1"/>
    </source>
</evidence>
<dbReference type="SUPFAM" id="SSF46785">
    <property type="entry name" value="Winged helix' DNA-binding domain"/>
    <property type="match status" value="1"/>
</dbReference>
<keyword evidence="3" id="KW-1185">Reference proteome</keyword>
<dbReference type="OrthoDB" id="3189808at2"/>
<dbReference type="PANTHER" id="PTHR18964">
    <property type="entry name" value="ROK (REPRESSOR, ORF, KINASE) FAMILY"/>
    <property type="match status" value="1"/>
</dbReference>
<dbReference type="InterPro" id="IPR036388">
    <property type="entry name" value="WH-like_DNA-bd_sf"/>
</dbReference>
<organism evidence="2 3">
    <name type="scientific">Nocardioides jejuensis</name>
    <dbReference type="NCBI Taxonomy" id="2502782"/>
    <lineage>
        <taxon>Bacteria</taxon>
        <taxon>Bacillati</taxon>
        <taxon>Actinomycetota</taxon>
        <taxon>Actinomycetes</taxon>
        <taxon>Propionibacteriales</taxon>
        <taxon>Nocardioidaceae</taxon>
        <taxon>Nocardioides</taxon>
    </lineage>
</organism>
<protein>
    <submittedName>
        <fullName evidence="2">ROK family transcriptional regulator</fullName>
    </submittedName>
</protein>
<dbReference type="Pfam" id="PF13412">
    <property type="entry name" value="HTH_24"/>
    <property type="match status" value="1"/>
</dbReference>
<sequence length="391" mass="39912">MTQRVATPTAGAIFELIRRGEVTTRAEVAAATGLSRTAVTARLTALLASGLVVEGSEAPSTGGRPPVQLQFNAAAGAVLAAALGRSRTQMAVCDLEGRVLASSEFDHEDGHAPDELMPRVRTALDALMADAGIPADRVRGVGLSLPCTIDPATGMSLSSPVMRGWDGVPLGRWFEDLDCVVHVENDANALALAETHGHALRWPDLVVLKASTGLGAGVLINGALVRGFRGAAGELGHTKVAAADGRICRCGDVGCLDTVAGGWAIVQDSAADGDPPAHIRDLVSRALDGDAAARRRIRESGRRVGEVLAGVVNLLNPGALVIGGDIAAAYDIFVAGLRETLYAGATAAASNALEIVPSTHGADAGIVGCAQAAVSDVLSPATVDAMLRRQA</sequence>
<dbReference type="RefSeq" id="WP_131584231.1">
    <property type="nucleotide sequence ID" value="NZ_SJZJ01000018.1"/>
</dbReference>
<dbReference type="Gene3D" id="3.30.420.40">
    <property type="match status" value="2"/>
</dbReference>
<comment type="similarity">
    <text evidence="1">Belongs to the ROK (NagC/XylR) family.</text>
</comment>
<proteinExistence type="inferred from homology"/>
<comment type="caution">
    <text evidence="2">The sequence shown here is derived from an EMBL/GenBank/DDBJ whole genome shotgun (WGS) entry which is preliminary data.</text>
</comment>
<dbReference type="PROSITE" id="PS00519">
    <property type="entry name" value="HTH_ASNC_1"/>
    <property type="match status" value="1"/>
</dbReference>
<evidence type="ECO:0000256" key="1">
    <source>
        <dbReference type="ARBA" id="ARBA00006479"/>
    </source>
</evidence>
<dbReference type="Pfam" id="PF00480">
    <property type="entry name" value="ROK"/>
    <property type="match status" value="1"/>
</dbReference>
<name>A0A4R1C0E5_9ACTN</name>
<dbReference type="PANTHER" id="PTHR18964:SF173">
    <property type="entry name" value="GLUCOKINASE"/>
    <property type="match status" value="1"/>
</dbReference>
<dbReference type="InterPro" id="IPR036390">
    <property type="entry name" value="WH_DNA-bd_sf"/>
</dbReference>
<dbReference type="EMBL" id="SJZJ01000018">
    <property type="protein sequence ID" value="TCJ23186.1"/>
    <property type="molecule type" value="Genomic_DNA"/>
</dbReference>
<dbReference type="Proteomes" id="UP000295453">
    <property type="component" value="Unassembled WGS sequence"/>
</dbReference>
<dbReference type="InterPro" id="IPR043129">
    <property type="entry name" value="ATPase_NBD"/>
</dbReference>
<dbReference type="InterPro" id="IPR000600">
    <property type="entry name" value="ROK"/>
</dbReference>